<dbReference type="Proteomes" id="UP000554482">
    <property type="component" value="Unassembled WGS sequence"/>
</dbReference>
<comment type="caution">
    <text evidence="2">The sequence shown here is derived from an EMBL/GenBank/DDBJ whole genome shotgun (WGS) entry which is preliminary data.</text>
</comment>
<name>A0A7J6VLG7_THATH</name>
<accession>A0A7J6VLG7</accession>
<feature type="region of interest" description="Disordered" evidence="1">
    <location>
        <begin position="1"/>
        <end position="20"/>
    </location>
</feature>
<proteinExistence type="predicted"/>
<protein>
    <submittedName>
        <fullName evidence="2">Uncharacterized protein</fullName>
    </submittedName>
</protein>
<reference evidence="2 3" key="1">
    <citation type="submission" date="2020-06" db="EMBL/GenBank/DDBJ databases">
        <title>Transcriptomic and genomic resources for Thalictrum thalictroides and T. hernandezii: Facilitating candidate gene discovery in an emerging model plant lineage.</title>
        <authorList>
            <person name="Arias T."/>
            <person name="Riano-Pachon D.M."/>
            <person name="Di Stilio V.S."/>
        </authorList>
    </citation>
    <scope>NUCLEOTIDE SEQUENCE [LARGE SCALE GENOMIC DNA]</scope>
    <source>
        <strain evidence="3">cv. WT478/WT964</strain>
        <tissue evidence="2">Leaves</tissue>
    </source>
</reference>
<evidence type="ECO:0000256" key="1">
    <source>
        <dbReference type="SAM" id="MobiDB-lite"/>
    </source>
</evidence>
<evidence type="ECO:0000313" key="2">
    <source>
        <dbReference type="EMBL" id="KAF5185172.1"/>
    </source>
</evidence>
<feature type="region of interest" description="Disordered" evidence="1">
    <location>
        <begin position="38"/>
        <end position="61"/>
    </location>
</feature>
<dbReference type="AlphaFoldDB" id="A0A7J6VLG7"/>
<feature type="compositionally biased region" description="Basic residues" evidence="1">
    <location>
        <begin position="40"/>
        <end position="51"/>
    </location>
</feature>
<dbReference type="EMBL" id="JABWDY010031058">
    <property type="protein sequence ID" value="KAF5185172.1"/>
    <property type="molecule type" value="Genomic_DNA"/>
</dbReference>
<evidence type="ECO:0000313" key="3">
    <source>
        <dbReference type="Proteomes" id="UP000554482"/>
    </source>
</evidence>
<organism evidence="2 3">
    <name type="scientific">Thalictrum thalictroides</name>
    <name type="common">Rue-anemone</name>
    <name type="synonym">Anemone thalictroides</name>
    <dbReference type="NCBI Taxonomy" id="46969"/>
    <lineage>
        <taxon>Eukaryota</taxon>
        <taxon>Viridiplantae</taxon>
        <taxon>Streptophyta</taxon>
        <taxon>Embryophyta</taxon>
        <taxon>Tracheophyta</taxon>
        <taxon>Spermatophyta</taxon>
        <taxon>Magnoliopsida</taxon>
        <taxon>Ranunculales</taxon>
        <taxon>Ranunculaceae</taxon>
        <taxon>Thalictroideae</taxon>
        <taxon>Thalictrum</taxon>
    </lineage>
</organism>
<gene>
    <name evidence="2" type="ORF">FRX31_025237</name>
</gene>
<keyword evidence="3" id="KW-1185">Reference proteome</keyword>
<sequence length="61" mass="6892">MMIREASKIQTQKPMNRTPHAVMLPMPEIYSYLLSEPIKRNKSSGSKRKKGLNMPSTGSTN</sequence>